<keyword evidence="3" id="KW-1185">Reference proteome</keyword>
<name>A0A942YLE6_9BACI</name>
<gene>
    <name evidence="2" type="ORF">KHA93_11645</name>
</gene>
<proteinExistence type="predicted"/>
<reference evidence="2 3" key="1">
    <citation type="submission" date="2021-05" db="EMBL/GenBank/DDBJ databases">
        <title>Novel Bacillus species.</title>
        <authorList>
            <person name="Liu G."/>
        </authorList>
    </citation>
    <scope>NUCLEOTIDE SEQUENCE [LARGE SCALE GENOMIC DNA]</scope>
    <source>
        <strain evidence="2 3">FJAT-49732</strain>
    </source>
</reference>
<comment type="caution">
    <text evidence="2">The sequence shown here is derived from an EMBL/GenBank/DDBJ whole genome shotgun (WGS) entry which is preliminary data.</text>
</comment>
<protein>
    <recommendedName>
        <fullName evidence="4">Portal protein</fullName>
    </recommendedName>
</protein>
<dbReference type="EMBL" id="JAGYPJ010000001">
    <property type="protein sequence ID" value="MBS4200284.1"/>
    <property type="molecule type" value="Genomic_DNA"/>
</dbReference>
<evidence type="ECO:0000313" key="3">
    <source>
        <dbReference type="Proteomes" id="UP000682713"/>
    </source>
</evidence>
<dbReference type="Pfam" id="PF16510">
    <property type="entry name" value="P22_portal"/>
    <property type="match status" value="1"/>
</dbReference>
<dbReference type="AlphaFoldDB" id="A0A942YLE6"/>
<dbReference type="RefSeq" id="WP_213110880.1">
    <property type="nucleotide sequence ID" value="NZ_JAGYPJ010000001.1"/>
</dbReference>
<dbReference type="InterPro" id="IPR032427">
    <property type="entry name" value="P22_portal"/>
</dbReference>
<feature type="region of interest" description="Disordered" evidence="1">
    <location>
        <begin position="532"/>
        <end position="592"/>
    </location>
</feature>
<accession>A0A942YLE6</accession>
<dbReference type="Proteomes" id="UP000682713">
    <property type="component" value="Unassembled WGS sequence"/>
</dbReference>
<feature type="compositionally biased region" description="Low complexity" evidence="1">
    <location>
        <begin position="571"/>
        <end position="580"/>
    </location>
</feature>
<evidence type="ECO:0000313" key="2">
    <source>
        <dbReference type="EMBL" id="MBS4200284.1"/>
    </source>
</evidence>
<evidence type="ECO:0000256" key="1">
    <source>
        <dbReference type="SAM" id="MobiDB-lite"/>
    </source>
</evidence>
<organism evidence="2 3">
    <name type="scientific">Lederbergia citrisecunda</name>
    <dbReference type="NCBI Taxonomy" id="2833583"/>
    <lineage>
        <taxon>Bacteria</taxon>
        <taxon>Bacillati</taxon>
        <taxon>Bacillota</taxon>
        <taxon>Bacilli</taxon>
        <taxon>Bacillales</taxon>
        <taxon>Bacillaceae</taxon>
        <taxon>Lederbergia</taxon>
    </lineage>
</organism>
<evidence type="ECO:0008006" key="4">
    <source>
        <dbReference type="Google" id="ProtNLM"/>
    </source>
</evidence>
<sequence length="592" mass="67424">MAKLDSILEQASTVEKQYKEGLQYKKQMGFLSSWAEYERFKAGDQWPAPTDKTKNLPRPVFNIIRQIENHKVASVMNENIKMVFTALEADEETKNPETGETIEPPEVQAADLFTKYADSTWENIKQGELNEEALESASNVGTAIWHYYWDATVTGGNKLKFMGEMQGEVIDPVNFFPGNPQNRIVEHQPYIIITHRELVENVRKQAEESKVSKEIITLIRPDGETNDQAYDMAKKELSTNDKVTVLTKYWKENGQVFFMKVASGVVIKPKTNSNLKRYPLVVMQWERRKKSIFGVGDTEGLIPNQKAINFLMAMQLLSVQLTGWPKLIVDKTMVRQPISNTPGEVINVQGQSGASIHNSIQYMNPGNISGDAPMLVDSFMTYTKAITGANENALGEQNTSQLNATAIMLLQKAAGVPIESIKRRFYQAMEDVGLVWSEFWKVYYNTTRMIALEDEDGEEYSQEFNGSDYKDIDMRLKIDIGPSSSYSESLMMTSLDKLFDMGHIDLEQYLLFAPKNVIPFKDRLLKSIQEKQEEAEQQQDDMFDQMIQQLSPEEQQAFMSAPPEVQEQIKAQMMQAQQEGQPEEQPEEQAPM</sequence>
<feature type="compositionally biased region" description="Acidic residues" evidence="1">
    <location>
        <begin position="581"/>
        <end position="592"/>
    </location>
</feature>